<protein>
    <recommendedName>
        <fullName evidence="3">NAD(P)-binding domain-containing protein</fullName>
    </recommendedName>
</protein>
<comment type="caution">
    <text evidence="1">The sequence shown here is derived from an EMBL/GenBank/DDBJ whole genome shotgun (WGS) entry which is preliminary data.</text>
</comment>
<dbReference type="EMBL" id="MCGR01000005">
    <property type="protein sequence ID" value="ORY89734.1"/>
    <property type="molecule type" value="Genomic_DNA"/>
</dbReference>
<dbReference type="OrthoDB" id="10262413at2759"/>
<dbReference type="Proteomes" id="UP000193467">
    <property type="component" value="Unassembled WGS sequence"/>
</dbReference>
<evidence type="ECO:0008006" key="3">
    <source>
        <dbReference type="Google" id="ProtNLM"/>
    </source>
</evidence>
<dbReference type="SUPFAM" id="SSF51735">
    <property type="entry name" value="NAD(P)-binding Rossmann-fold domains"/>
    <property type="match status" value="1"/>
</dbReference>
<dbReference type="AlphaFoldDB" id="A0A1Y2G006"/>
<organism evidence="1 2">
    <name type="scientific">Leucosporidium creatinivorum</name>
    <dbReference type="NCBI Taxonomy" id="106004"/>
    <lineage>
        <taxon>Eukaryota</taxon>
        <taxon>Fungi</taxon>
        <taxon>Dikarya</taxon>
        <taxon>Basidiomycota</taxon>
        <taxon>Pucciniomycotina</taxon>
        <taxon>Microbotryomycetes</taxon>
        <taxon>Leucosporidiales</taxon>
        <taxon>Leucosporidium</taxon>
    </lineage>
</organism>
<evidence type="ECO:0000313" key="1">
    <source>
        <dbReference type="EMBL" id="ORY89734.1"/>
    </source>
</evidence>
<reference evidence="1 2" key="1">
    <citation type="submission" date="2016-07" db="EMBL/GenBank/DDBJ databases">
        <title>Pervasive Adenine N6-methylation of Active Genes in Fungi.</title>
        <authorList>
            <consortium name="DOE Joint Genome Institute"/>
            <person name="Mondo S.J."/>
            <person name="Dannebaum R.O."/>
            <person name="Kuo R.C."/>
            <person name="Labutti K."/>
            <person name="Haridas S."/>
            <person name="Kuo A."/>
            <person name="Salamov A."/>
            <person name="Ahrendt S.R."/>
            <person name="Lipzen A."/>
            <person name="Sullivan W."/>
            <person name="Andreopoulos W.B."/>
            <person name="Clum A."/>
            <person name="Lindquist E."/>
            <person name="Daum C."/>
            <person name="Ramamoorthy G.K."/>
            <person name="Gryganskyi A."/>
            <person name="Culley D."/>
            <person name="Magnuson J.K."/>
            <person name="James T.Y."/>
            <person name="O'Malley M.A."/>
            <person name="Stajich J.E."/>
            <person name="Spatafora J.W."/>
            <person name="Visel A."/>
            <person name="Grigoriev I.V."/>
        </authorList>
    </citation>
    <scope>NUCLEOTIDE SEQUENCE [LARGE SCALE GENOMIC DNA]</scope>
    <source>
        <strain evidence="1 2">62-1032</strain>
    </source>
</reference>
<dbReference type="Gene3D" id="3.40.50.720">
    <property type="entry name" value="NAD(P)-binding Rossmann-like Domain"/>
    <property type="match status" value="1"/>
</dbReference>
<name>A0A1Y2G006_9BASI</name>
<sequence length="311" mass="34052">MPSDRKPRVLLLGVGCVGGSLLHALLATEAYQLTALVSLPEQVGVLEEMGVHAVLGSIDDEEFVFDLVVEHEVIIHTGCTGHESGIKMVMYSIARRPSGSRPPVFIYTSSAHRLLSGGKSSSMYSDEHPEHIDMLLWSKKGAAPSVELSIQREVYWDRVGKARVAIIAPGVIFGVGSGPFDRVSPSVRELINDLVSAYLTLLSGLLSNPPQTRYAFTQVEPRLWMSVPSLYFFAETGEHSRKEGQSVFTGLDGEEDAASETNACTAALERTKTAFRCRGDTLREWGWEGKQAESFVEGRARELELLAKENA</sequence>
<dbReference type="STRING" id="106004.A0A1Y2G006"/>
<dbReference type="InterPro" id="IPR036291">
    <property type="entry name" value="NAD(P)-bd_dom_sf"/>
</dbReference>
<dbReference type="InParanoid" id="A0A1Y2G006"/>
<proteinExistence type="predicted"/>
<keyword evidence="2" id="KW-1185">Reference proteome</keyword>
<gene>
    <name evidence="1" type="ORF">BCR35DRAFT_329088</name>
</gene>
<accession>A0A1Y2G006</accession>
<evidence type="ECO:0000313" key="2">
    <source>
        <dbReference type="Proteomes" id="UP000193467"/>
    </source>
</evidence>